<evidence type="ECO:0000256" key="5">
    <source>
        <dbReference type="ARBA" id="ARBA00023002"/>
    </source>
</evidence>
<keyword evidence="9" id="KW-1185">Reference proteome</keyword>
<dbReference type="Gene3D" id="3.40.250.10">
    <property type="entry name" value="Rhodanese-like domain"/>
    <property type="match status" value="1"/>
</dbReference>
<dbReference type="SUPFAM" id="SSF51905">
    <property type="entry name" value="FAD/NAD(P)-binding domain"/>
    <property type="match status" value="1"/>
</dbReference>
<dbReference type="SUPFAM" id="SSF55424">
    <property type="entry name" value="FAD/NAD-linked reductases, dimerisation (C-terminal) domain"/>
    <property type="match status" value="1"/>
</dbReference>
<proteinExistence type="inferred from homology"/>
<dbReference type="PRINTS" id="PR00368">
    <property type="entry name" value="FADPNR"/>
</dbReference>
<evidence type="ECO:0000256" key="3">
    <source>
        <dbReference type="ARBA" id="ARBA00022630"/>
    </source>
</evidence>
<dbReference type="RefSeq" id="WP_317162885.1">
    <property type="nucleotide sequence ID" value="NZ_WKJI01000001.1"/>
</dbReference>
<dbReference type="Gene3D" id="3.50.50.60">
    <property type="entry name" value="FAD/NAD(P)-binding domain"/>
    <property type="match status" value="2"/>
</dbReference>
<evidence type="ECO:0000313" key="8">
    <source>
        <dbReference type="EMBL" id="MRX45650.1"/>
    </source>
</evidence>
<dbReference type="PANTHER" id="PTHR43429">
    <property type="entry name" value="PYRIDINE NUCLEOTIDE-DISULFIDE OXIDOREDUCTASE DOMAIN-CONTAINING"/>
    <property type="match status" value="1"/>
</dbReference>
<comment type="similarity">
    <text evidence="2">Belongs to the class-III pyridine nucleotide-disulfide oxidoreductase family.</text>
</comment>
<keyword evidence="5" id="KW-0560">Oxidoreductase</keyword>
<gene>
    <name evidence="8" type="ORF">GJJ64_00430</name>
</gene>
<dbReference type="Pfam" id="PF07992">
    <property type="entry name" value="Pyr_redox_2"/>
    <property type="match status" value="1"/>
</dbReference>
<evidence type="ECO:0000256" key="4">
    <source>
        <dbReference type="ARBA" id="ARBA00022827"/>
    </source>
</evidence>
<dbReference type="InterPro" id="IPR023753">
    <property type="entry name" value="FAD/NAD-binding_dom"/>
</dbReference>
<feature type="domain" description="Rhodanese" evidence="7">
    <location>
        <begin position="464"/>
        <end position="552"/>
    </location>
</feature>
<dbReference type="PRINTS" id="PR00411">
    <property type="entry name" value="PNDRDTASEI"/>
</dbReference>
<dbReference type="GO" id="GO:0016491">
    <property type="term" value="F:oxidoreductase activity"/>
    <property type="evidence" value="ECO:0007669"/>
    <property type="project" value="UniProtKB-KW"/>
</dbReference>
<dbReference type="SMART" id="SM00450">
    <property type="entry name" value="RHOD"/>
    <property type="match status" value="1"/>
</dbReference>
<evidence type="ECO:0000256" key="2">
    <source>
        <dbReference type="ARBA" id="ARBA00009130"/>
    </source>
</evidence>
<dbReference type="Proteomes" id="UP000462931">
    <property type="component" value="Unassembled WGS sequence"/>
</dbReference>
<reference evidence="8 9" key="1">
    <citation type="submission" date="2019-11" db="EMBL/GenBank/DDBJ databases">
        <authorList>
            <person name="Cheng Q."/>
            <person name="Yang Z."/>
        </authorList>
    </citation>
    <scope>NUCLEOTIDE SEQUENCE [LARGE SCALE GENOMIC DNA]</scope>
    <source>
        <strain evidence="8 9">HX-22-1</strain>
    </source>
</reference>
<keyword evidence="3" id="KW-0285">Flavoprotein</keyword>
<dbReference type="SUPFAM" id="SSF52821">
    <property type="entry name" value="Rhodanese/Cell cycle control phosphatase"/>
    <property type="match status" value="1"/>
</dbReference>
<keyword evidence="6" id="KW-0676">Redox-active center</keyword>
<comment type="caution">
    <text evidence="8">The sequence shown here is derived from an EMBL/GenBank/DDBJ whole genome shotgun (WGS) entry which is preliminary data.</text>
</comment>
<keyword evidence="4" id="KW-0274">FAD</keyword>
<evidence type="ECO:0000259" key="7">
    <source>
        <dbReference type="PROSITE" id="PS50206"/>
    </source>
</evidence>
<dbReference type="AlphaFoldDB" id="A0A7K0FK52"/>
<dbReference type="InterPro" id="IPR004099">
    <property type="entry name" value="Pyr_nucl-diS_OxRdtase_dimer"/>
</dbReference>
<dbReference type="InterPro" id="IPR036188">
    <property type="entry name" value="FAD/NAD-bd_sf"/>
</dbReference>
<protein>
    <submittedName>
        <fullName evidence="8">CoA-disulfide reductase</fullName>
    </submittedName>
</protein>
<accession>A0A7K0FK52</accession>
<dbReference type="PROSITE" id="PS50206">
    <property type="entry name" value="RHODANESE_3"/>
    <property type="match status" value="1"/>
</dbReference>
<comment type="cofactor">
    <cofactor evidence="1">
        <name>FAD</name>
        <dbReference type="ChEBI" id="CHEBI:57692"/>
    </cofactor>
</comment>
<dbReference type="InterPro" id="IPR016156">
    <property type="entry name" value="FAD/NAD-linked_Rdtase_dimer_sf"/>
</dbReference>
<dbReference type="InterPro" id="IPR036873">
    <property type="entry name" value="Rhodanese-like_dom_sf"/>
</dbReference>
<evidence type="ECO:0000313" key="9">
    <source>
        <dbReference type="Proteomes" id="UP000462931"/>
    </source>
</evidence>
<organism evidence="8 9">
    <name type="scientific">Pedobacter puniceum</name>
    <dbReference type="NCBI Taxonomy" id="2666136"/>
    <lineage>
        <taxon>Bacteria</taxon>
        <taxon>Pseudomonadati</taxon>
        <taxon>Bacteroidota</taxon>
        <taxon>Sphingobacteriia</taxon>
        <taxon>Sphingobacteriales</taxon>
        <taxon>Sphingobacteriaceae</taxon>
        <taxon>Pedobacter</taxon>
    </lineage>
</organism>
<dbReference type="EMBL" id="WKJI01000001">
    <property type="protein sequence ID" value="MRX45650.1"/>
    <property type="molecule type" value="Genomic_DNA"/>
</dbReference>
<dbReference type="Pfam" id="PF00581">
    <property type="entry name" value="Rhodanese"/>
    <property type="match status" value="1"/>
</dbReference>
<dbReference type="InterPro" id="IPR050260">
    <property type="entry name" value="FAD-bd_OxRdtase"/>
</dbReference>
<dbReference type="PANTHER" id="PTHR43429:SF1">
    <property type="entry name" value="NAD(P)H SULFUR OXIDOREDUCTASE (COA-DEPENDENT)"/>
    <property type="match status" value="1"/>
</dbReference>
<dbReference type="Pfam" id="PF02852">
    <property type="entry name" value="Pyr_redox_dim"/>
    <property type="match status" value="1"/>
</dbReference>
<name>A0A7K0FK52_9SPHI</name>
<evidence type="ECO:0000256" key="6">
    <source>
        <dbReference type="ARBA" id="ARBA00023284"/>
    </source>
</evidence>
<sequence length="552" mass="60913">MKYIIIGAVAGGASTAARLRRLDEHAEIIMFEKGEYISYANCGLPYYIGNIIKDRDKLFVQSPASFAIRFKVDVRTNSLVNAISATEKNITVTNLISGKTYQETYDKLILSPGANPIVPPLSGIHEEGIFTVRNVQDTDRIKHYITAKKAKTAVVIGAGFIGLEMAENFHELGLEVSIVEMGNQILAPVDFPIAAIVQKHLREKGLHLFLNTQVTGFEKVNQNIHVHLKDKAPLIADIVILAIGVKPDTQLAETAQLRIGDAKGIWVNEYLQTSDPDIYAVGDAVEFENPISQQASLSLLAGPANKQGRICANNIVLGNHQLYRGSIQTAIVKLFDLTVATAGIAVKHLQKLKIPHLTSIIHGNSHAGYYPDAQLMTIQIAFSPDDGKLLSAQIIGKEGVDKRIDLLAQVIKNEGTIYDLMEIEHAYAPPYSSAKDPVNMAGFTAENILLGRLKTISIDEFMALKDEYVLIDVRTPQEFEQGSMVNAMNIPLDEIRTKLHQVPKDKSVYIFCQQGMRGYLAQRILTQHGFENISNLSGGYLLWKICKDEKSL</sequence>
<evidence type="ECO:0000256" key="1">
    <source>
        <dbReference type="ARBA" id="ARBA00001974"/>
    </source>
</evidence>
<dbReference type="InterPro" id="IPR001763">
    <property type="entry name" value="Rhodanese-like_dom"/>
</dbReference>